<evidence type="ECO:0000313" key="3">
    <source>
        <dbReference type="Proteomes" id="UP000189370"/>
    </source>
</evidence>
<evidence type="ECO:0000313" key="2">
    <source>
        <dbReference type="EMBL" id="OLZ42455.1"/>
    </source>
</evidence>
<protein>
    <submittedName>
        <fullName evidence="2">SAM-dependent methyltransferase</fullName>
    </submittedName>
</protein>
<keyword evidence="2" id="KW-0489">Methyltransferase</keyword>
<gene>
    <name evidence="2" type="ORF">A6E15_16450</name>
</gene>
<dbReference type="InterPro" id="IPR013216">
    <property type="entry name" value="Methyltransf_11"/>
</dbReference>
<dbReference type="STRING" id="301967.A6E15_16450"/>
<dbReference type="GO" id="GO:0008757">
    <property type="term" value="F:S-adenosylmethionine-dependent methyltransferase activity"/>
    <property type="evidence" value="ECO:0007669"/>
    <property type="project" value="InterPro"/>
</dbReference>
<evidence type="ECO:0000259" key="1">
    <source>
        <dbReference type="Pfam" id="PF08241"/>
    </source>
</evidence>
<sequence length="206" mass="22563">MDRRELRRAWDAVADDYARNRRADGEDAALIDDLLAALPADATVLDIGCGDGMRTLTNLTGVERIGLDLSSRQLELSAATVPGAHLVQGEMTALPIAADSVDGITAYHAVFHVPRADHPAVYAEFARVLRPGGRLLMTVGSSSYETVRRDWLGSGRSMFFSTHGREWTRTALETAGFELVWERRVDDPLGSSVPFVMAEYRGSSRN</sequence>
<name>A0A1S8B0C0_9EURY</name>
<dbReference type="SUPFAM" id="SSF53335">
    <property type="entry name" value="S-adenosyl-L-methionine-dependent methyltransferases"/>
    <property type="match status" value="1"/>
</dbReference>
<feature type="domain" description="Methyltransferase type 11" evidence="1">
    <location>
        <begin position="45"/>
        <end position="136"/>
    </location>
</feature>
<dbReference type="AlphaFoldDB" id="A0A1S8B0C0"/>
<dbReference type="CDD" id="cd02440">
    <property type="entry name" value="AdoMet_MTases"/>
    <property type="match status" value="1"/>
</dbReference>
<reference evidence="3" key="1">
    <citation type="submission" date="2016-04" db="EMBL/GenBank/DDBJ databases">
        <authorList>
            <person name="Chen S.-C."/>
            <person name="Lai M.-C."/>
        </authorList>
    </citation>
    <scope>NUCLEOTIDE SEQUENCE [LARGE SCALE GENOMIC DNA]</scope>
    <source>
        <strain evidence="3">AB14</strain>
    </source>
</reference>
<dbReference type="EMBL" id="LWLN01000001">
    <property type="protein sequence ID" value="OLZ42455.1"/>
    <property type="molecule type" value="Genomic_DNA"/>
</dbReference>
<accession>A0A1S8B0C0</accession>
<dbReference type="InterPro" id="IPR050508">
    <property type="entry name" value="Methyltransf_Superfamily"/>
</dbReference>
<dbReference type="InterPro" id="IPR029063">
    <property type="entry name" value="SAM-dependent_MTases_sf"/>
</dbReference>
<dbReference type="GO" id="GO:0032259">
    <property type="term" value="P:methylation"/>
    <property type="evidence" value="ECO:0007669"/>
    <property type="project" value="UniProtKB-KW"/>
</dbReference>
<dbReference type="OrthoDB" id="8915at2157"/>
<keyword evidence="2" id="KW-0808">Transferase</keyword>
<keyword evidence="3" id="KW-1185">Reference proteome</keyword>
<organism evidence="2 3">
    <name type="scientific">Natrinema saccharevitans</name>
    <dbReference type="NCBI Taxonomy" id="301967"/>
    <lineage>
        <taxon>Archaea</taxon>
        <taxon>Methanobacteriati</taxon>
        <taxon>Methanobacteriota</taxon>
        <taxon>Stenosarchaea group</taxon>
        <taxon>Halobacteria</taxon>
        <taxon>Halobacteriales</taxon>
        <taxon>Natrialbaceae</taxon>
        <taxon>Natrinema</taxon>
    </lineage>
</organism>
<comment type="caution">
    <text evidence="2">The sequence shown here is derived from an EMBL/GenBank/DDBJ whole genome shotgun (WGS) entry which is preliminary data.</text>
</comment>
<proteinExistence type="predicted"/>
<dbReference type="Gene3D" id="3.40.50.150">
    <property type="entry name" value="Vaccinia Virus protein VP39"/>
    <property type="match status" value="1"/>
</dbReference>
<dbReference type="Proteomes" id="UP000189370">
    <property type="component" value="Unassembled WGS sequence"/>
</dbReference>
<dbReference type="RefSeq" id="WP_076147890.1">
    <property type="nucleotide sequence ID" value="NZ_LWLN01000001.1"/>
</dbReference>
<dbReference type="PANTHER" id="PTHR42912">
    <property type="entry name" value="METHYLTRANSFERASE"/>
    <property type="match status" value="1"/>
</dbReference>
<dbReference type="Pfam" id="PF08241">
    <property type="entry name" value="Methyltransf_11"/>
    <property type="match status" value="1"/>
</dbReference>